<keyword evidence="4" id="KW-1185">Reference proteome</keyword>
<comment type="caution">
    <text evidence="3">The sequence shown here is derived from an EMBL/GenBank/DDBJ whole genome shotgun (WGS) entry which is preliminary data.</text>
</comment>
<organism evidence="3 4">
    <name type="scientific">Venustampulla echinocandica</name>
    <dbReference type="NCBI Taxonomy" id="2656787"/>
    <lineage>
        <taxon>Eukaryota</taxon>
        <taxon>Fungi</taxon>
        <taxon>Dikarya</taxon>
        <taxon>Ascomycota</taxon>
        <taxon>Pezizomycotina</taxon>
        <taxon>Leotiomycetes</taxon>
        <taxon>Helotiales</taxon>
        <taxon>Pleuroascaceae</taxon>
        <taxon>Venustampulla</taxon>
    </lineage>
</organism>
<protein>
    <recommendedName>
        <fullName evidence="2">Peptidase C14 caspase domain-containing protein</fullName>
    </recommendedName>
</protein>
<dbReference type="EMBL" id="NPIC01000011">
    <property type="protein sequence ID" value="RDL32075.1"/>
    <property type="molecule type" value="Genomic_DNA"/>
</dbReference>
<dbReference type="GO" id="GO:0006508">
    <property type="term" value="P:proteolysis"/>
    <property type="evidence" value="ECO:0007669"/>
    <property type="project" value="InterPro"/>
</dbReference>
<dbReference type="GO" id="GO:0004197">
    <property type="term" value="F:cysteine-type endopeptidase activity"/>
    <property type="evidence" value="ECO:0007669"/>
    <property type="project" value="InterPro"/>
</dbReference>
<feature type="compositionally biased region" description="Polar residues" evidence="1">
    <location>
        <begin position="1"/>
        <end position="13"/>
    </location>
</feature>
<evidence type="ECO:0000259" key="2">
    <source>
        <dbReference type="Pfam" id="PF00656"/>
    </source>
</evidence>
<feature type="region of interest" description="Disordered" evidence="1">
    <location>
        <begin position="441"/>
        <end position="466"/>
    </location>
</feature>
<dbReference type="RefSeq" id="XP_031866007.1">
    <property type="nucleotide sequence ID" value="XM_032018100.1"/>
</dbReference>
<feature type="domain" description="Peptidase C14 caspase" evidence="2">
    <location>
        <begin position="93"/>
        <end position="208"/>
    </location>
</feature>
<dbReference type="Proteomes" id="UP000254866">
    <property type="component" value="Unassembled WGS sequence"/>
</dbReference>
<name>A0A370TCW7_9HELO</name>
<evidence type="ECO:0000313" key="3">
    <source>
        <dbReference type="EMBL" id="RDL32075.1"/>
    </source>
</evidence>
<dbReference type="Gene3D" id="3.40.50.1460">
    <property type="match status" value="1"/>
</dbReference>
<proteinExistence type="predicted"/>
<dbReference type="Pfam" id="PF00656">
    <property type="entry name" value="Peptidase_C14"/>
    <property type="match status" value="1"/>
</dbReference>
<gene>
    <name evidence="3" type="ORF">BP5553_09477</name>
</gene>
<sequence length="521" mass="57820">MASSSSTTGSLRQLPSLSIPPSDIIPAKPAAVPGEVDYLTDLTDWEQRNATLQAHWNACMSGAQKTPSIHKDVFVLLLSWAPACDDMSVAGEVKSVGDLFEDMYHYKVSRFLIDSSKKAKPQAQVNKAVADFVEGFDGPDSLFIIYYAGHGDRGKAHGELKLSARRRRRNQQESEWDHIVWNRTEHILKDTQSDVLVIFDCCYANDLGRGGPLNPRSFEYLAASSEPVTRSPGPTSFTSALIWALKKLATPDPQLPVPPSQTVPIFTTSKLAAMICNAPQFPPGQKPSLNDRGTETYQRIVLSPLPELCMRDNTSSSAKVEDNPGGTWPTDPTDCLTLELSFREMQDEATIKKLADHFTKFMKFDNTSLCRVRWEGISPFRPADQLRKAVHLVMKRKRGASNLSHSESKTDRLSPRISLEAPNGMVTPLSLTDTILRSPIESAPPTPTENMPLLPQHPQRSQSVDCRKKGFISRSVSFVRRIIYAETYTADQGRVAQGKGFASFWSGILGFLRRGLSLRSR</sequence>
<reference evidence="3 4" key="1">
    <citation type="journal article" date="2018" name="IMA Fungus">
        <title>IMA Genome-F 9: Draft genome sequence of Annulohypoxylon stygium, Aspergillus mulundensis, Berkeleyomyces basicola (syn. Thielaviopsis basicola), Ceratocystis smalleyi, two Cercospora beticola strains, Coleophoma cylindrospora, Fusarium fracticaudum, Phialophora cf. hyalina, and Morchella septimelata.</title>
        <authorList>
            <person name="Wingfield B.D."/>
            <person name="Bills G.F."/>
            <person name="Dong Y."/>
            <person name="Huang W."/>
            <person name="Nel W.J."/>
            <person name="Swalarsk-Parry B.S."/>
            <person name="Vaghefi N."/>
            <person name="Wilken P.M."/>
            <person name="An Z."/>
            <person name="de Beer Z.W."/>
            <person name="De Vos L."/>
            <person name="Chen L."/>
            <person name="Duong T.A."/>
            <person name="Gao Y."/>
            <person name="Hammerbacher A."/>
            <person name="Kikkert J.R."/>
            <person name="Li Y."/>
            <person name="Li H."/>
            <person name="Li K."/>
            <person name="Li Q."/>
            <person name="Liu X."/>
            <person name="Ma X."/>
            <person name="Naidoo K."/>
            <person name="Pethybridge S.J."/>
            <person name="Sun J."/>
            <person name="Steenkamp E.T."/>
            <person name="van der Nest M.A."/>
            <person name="van Wyk S."/>
            <person name="Wingfield M.J."/>
            <person name="Xiong C."/>
            <person name="Yue Q."/>
            <person name="Zhang X."/>
        </authorList>
    </citation>
    <scope>NUCLEOTIDE SEQUENCE [LARGE SCALE GENOMIC DNA]</scope>
    <source>
        <strain evidence="3 4">BP 5553</strain>
    </source>
</reference>
<feature type="region of interest" description="Disordered" evidence="1">
    <location>
        <begin position="1"/>
        <end position="22"/>
    </location>
</feature>
<dbReference type="AlphaFoldDB" id="A0A370TCW7"/>
<dbReference type="GeneID" id="43602326"/>
<dbReference type="OrthoDB" id="4760831at2759"/>
<dbReference type="InterPro" id="IPR011600">
    <property type="entry name" value="Pept_C14_caspase"/>
</dbReference>
<evidence type="ECO:0000313" key="4">
    <source>
        <dbReference type="Proteomes" id="UP000254866"/>
    </source>
</evidence>
<accession>A0A370TCW7</accession>
<evidence type="ECO:0000256" key="1">
    <source>
        <dbReference type="SAM" id="MobiDB-lite"/>
    </source>
</evidence>